<evidence type="ECO:0000313" key="1">
    <source>
        <dbReference type="EMBL" id="KAJ7562303.1"/>
    </source>
</evidence>
<sequence>MEKAPGTQVRQSSVLVMDASKYTQLEQAVQEMRADTLQILRTPYFHNCKATRTIRQVLRQVGELCKQMRAETVLLAKQKRPSECGTSTAGVPGDDSNKRPKNDVGSTSERILSPQPSVSKREEKLEATAPQETRFTGSTVEPTLSPQPSVSKSEGNAKETPAQENRPLSPIVGGSPAGMNFIMFPNQTRNKGISAS</sequence>
<keyword evidence="2" id="KW-1185">Reference proteome</keyword>
<reference evidence="2" key="1">
    <citation type="journal article" date="2024" name="Proc. Natl. Acad. Sci. U.S.A.">
        <title>Extraordinary preservation of gene collinearity over three hundred million years revealed in homosporous lycophytes.</title>
        <authorList>
            <person name="Li C."/>
            <person name="Wickell D."/>
            <person name="Kuo L.Y."/>
            <person name="Chen X."/>
            <person name="Nie B."/>
            <person name="Liao X."/>
            <person name="Peng D."/>
            <person name="Ji J."/>
            <person name="Jenkins J."/>
            <person name="Williams M."/>
            <person name="Shu S."/>
            <person name="Plott C."/>
            <person name="Barry K."/>
            <person name="Rajasekar S."/>
            <person name="Grimwood J."/>
            <person name="Han X."/>
            <person name="Sun S."/>
            <person name="Hou Z."/>
            <person name="He W."/>
            <person name="Dai G."/>
            <person name="Sun C."/>
            <person name="Schmutz J."/>
            <person name="Leebens-Mack J.H."/>
            <person name="Li F.W."/>
            <person name="Wang L."/>
        </authorList>
    </citation>
    <scope>NUCLEOTIDE SEQUENCE [LARGE SCALE GENOMIC DNA]</scope>
    <source>
        <strain evidence="2">cv. PW_Plant_1</strain>
    </source>
</reference>
<protein>
    <submittedName>
        <fullName evidence="1">Uncharacterized protein</fullName>
    </submittedName>
</protein>
<organism evidence="1 2">
    <name type="scientific">Diphasiastrum complanatum</name>
    <name type="common">Issler's clubmoss</name>
    <name type="synonym">Lycopodium complanatum</name>
    <dbReference type="NCBI Taxonomy" id="34168"/>
    <lineage>
        <taxon>Eukaryota</taxon>
        <taxon>Viridiplantae</taxon>
        <taxon>Streptophyta</taxon>
        <taxon>Embryophyta</taxon>
        <taxon>Tracheophyta</taxon>
        <taxon>Lycopodiopsida</taxon>
        <taxon>Lycopodiales</taxon>
        <taxon>Lycopodiaceae</taxon>
        <taxon>Lycopodioideae</taxon>
        <taxon>Diphasiastrum</taxon>
    </lineage>
</organism>
<name>A0ACC2E6U1_DIPCM</name>
<evidence type="ECO:0000313" key="2">
    <source>
        <dbReference type="Proteomes" id="UP001162992"/>
    </source>
</evidence>
<comment type="caution">
    <text evidence="1">The sequence shown here is derived from an EMBL/GenBank/DDBJ whole genome shotgun (WGS) entry which is preliminary data.</text>
</comment>
<gene>
    <name evidence="1" type="ORF">O6H91_03G063200</name>
</gene>
<proteinExistence type="predicted"/>
<dbReference type="Proteomes" id="UP001162992">
    <property type="component" value="Chromosome 3"/>
</dbReference>
<accession>A0ACC2E6U1</accession>
<dbReference type="EMBL" id="CM055094">
    <property type="protein sequence ID" value="KAJ7562303.1"/>
    <property type="molecule type" value="Genomic_DNA"/>
</dbReference>